<evidence type="ECO:0000313" key="4">
    <source>
        <dbReference type="Proteomes" id="UP000722957"/>
    </source>
</evidence>
<protein>
    <submittedName>
        <fullName evidence="2">Uncharacterized protein</fullName>
    </submittedName>
</protein>
<evidence type="ECO:0000313" key="2">
    <source>
        <dbReference type="EMBL" id="MBF4273494.1"/>
    </source>
</evidence>
<dbReference type="KEGG" id="vau:VANGNB10_cI0420c"/>
<evidence type="ECO:0000313" key="3">
    <source>
        <dbReference type="EMBL" id="MBF4375969.1"/>
    </source>
</evidence>
<proteinExistence type="predicted"/>
<evidence type="ECO:0000313" key="5">
    <source>
        <dbReference type="Proteomes" id="UP000726136"/>
    </source>
</evidence>
<reference evidence="4 5" key="1">
    <citation type="journal article" date="2021" name="PeerJ">
        <title>Analysis of 44 Vibrio anguillarum genomes reveals high genetic diversity.</title>
        <authorList>
            <person name="Hansen M.J."/>
            <person name="Dalsgaard I."/>
        </authorList>
    </citation>
    <scope>NUCLEOTIDE SEQUENCE [LARGE SCALE GENOMIC DNA]</scope>
    <source>
        <strain evidence="3 5">040915-1/1B</strain>
        <strain evidence="2 4">17-16730-2A</strain>
    </source>
</reference>
<name>A0A1Y0P1R0_VIBAN</name>
<dbReference type="Proteomes" id="UP000722957">
    <property type="component" value="Unassembled WGS sequence"/>
</dbReference>
<dbReference type="EMBL" id="RDPI01000461">
    <property type="protein sequence ID" value="MBF4375969.1"/>
    <property type="molecule type" value="Genomic_DNA"/>
</dbReference>
<sequence>MTAIIKILAALVSVLGVLSAFKTLIPEDITYSQIVESTVFISGWGVSFILCLVLIYQEIRHRDEKQTQAERHTERQDVINNLLNERANDKEYLQNELSKSNISLNHLTSGLDRFERPIPRTQRSEDQDEF</sequence>
<dbReference type="EMBL" id="RDOM01000053">
    <property type="protein sequence ID" value="MBF4273494.1"/>
    <property type="molecule type" value="Genomic_DNA"/>
</dbReference>
<keyword evidence="1" id="KW-1133">Transmembrane helix</keyword>
<feature type="transmembrane region" description="Helical" evidence="1">
    <location>
        <begin position="38"/>
        <end position="56"/>
    </location>
</feature>
<gene>
    <name evidence="2" type="ORF">EAY07_15970</name>
    <name evidence="3" type="ORF">EAY46_23570</name>
</gene>
<organism evidence="2 4">
    <name type="scientific">Vibrio anguillarum</name>
    <name type="common">Listonella anguillarum</name>
    <dbReference type="NCBI Taxonomy" id="55601"/>
    <lineage>
        <taxon>Bacteria</taxon>
        <taxon>Pseudomonadati</taxon>
        <taxon>Pseudomonadota</taxon>
        <taxon>Gammaproteobacteria</taxon>
        <taxon>Vibrionales</taxon>
        <taxon>Vibrionaceae</taxon>
        <taxon>Vibrio</taxon>
    </lineage>
</organism>
<keyword evidence="5" id="KW-1185">Reference proteome</keyword>
<keyword evidence="1" id="KW-0472">Membrane</keyword>
<dbReference type="Proteomes" id="UP000726136">
    <property type="component" value="Unassembled WGS sequence"/>
</dbReference>
<comment type="caution">
    <text evidence="2">The sequence shown here is derived from an EMBL/GenBank/DDBJ whole genome shotgun (WGS) entry which is preliminary data.</text>
</comment>
<dbReference type="AlphaFoldDB" id="A0A1Y0P1R0"/>
<keyword evidence="1" id="KW-0812">Transmembrane</keyword>
<accession>A0A1Y0P1R0</accession>
<dbReference type="RefSeq" id="WP_020977809.1">
    <property type="nucleotide sequence ID" value="NZ_CP020534.1"/>
</dbReference>
<evidence type="ECO:0000256" key="1">
    <source>
        <dbReference type="SAM" id="Phobius"/>
    </source>
</evidence>